<gene>
    <name evidence="2" type="ORF">CEXT_171801</name>
</gene>
<proteinExistence type="predicted"/>
<comment type="caution">
    <text evidence="2">The sequence shown here is derived from an EMBL/GenBank/DDBJ whole genome shotgun (WGS) entry which is preliminary data.</text>
</comment>
<name>A0AAV4V4D0_CAEEX</name>
<evidence type="ECO:0000313" key="3">
    <source>
        <dbReference type="Proteomes" id="UP001054945"/>
    </source>
</evidence>
<evidence type="ECO:0000256" key="1">
    <source>
        <dbReference type="SAM" id="MobiDB-lite"/>
    </source>
</evidence>
<sequence length="153" mass="16802">MHVPSDGKASSRSHRNTSLKMRNWQRKASSVRILALRTSHARHLLGELGGSGGGGDSIIVRNSLEVRGLRSLRVVVLRALQDLESFGDCMIGAKYSRSSTFQIPSFAVDGQHGISYKLAFVPVSTFALDAERISEITPWFWRAADCFVMIPAA</sequence>
<reference evidence="2 3" key="1">
    <citation type="submission" date="2021-06" db="EMBL/GenBank/DDBJ databases">
        <title>Caerostris extrusa draft genome.</title>
        <authorList>
            <person name="Kono N."/>
            <person name="Arakawa K."/>
        </authorList>
    </citation>
    <scope>NUCLEOTIDE SEQUENCE [LARGE SCALE GENOMIC DNA]</scope>
</reference>
<feature type="region of interest" description="Disordered" evidence="1">
    <location>
        <begin position="1"/>
        <end position="21"/>
    </location>
</feature>
<dbReference type="AlphaFoldDB" id="A0AAV4V4D0"/>
<protein>
    <submittedName>
        <fullName evidence="2">Uncharacterized protein</fullName>
    </submittedName>
</protein>
<evidence type="ECO:0000313" key="2">
    <source>
        <dbReference type="EMBL" id="GIY64991.1"/>
    </source>
</evidence>
<dbReference type="EMBL" id="BPLR01013948">
    <property type="protein sequence ID" value="GIY64991.1"/>
    <property type="molecule type" value="Genomic_DNA"/>
</dbReference>
<keyword evidence="3" id="KW-1185">Reference proteome</keyword>
<organism evidence="2 3">
    <name type="scientific">Caerostris extrusa</name>
    <name type="common">Bark spider</name>
    <name type="synonym">Caerostris bankana</name>
    <dbReference type="NCBI Taxonomy" id="172846"/>
    <lineage>
        <taxon>Eukaryota</taxon>
        <taxon>Metazoa</taxon>
        <taxon>Ecdysozoa</taxon>
        <taxon>Arthropoda</taxon>
        <taxon>Chelicerata</taxon>
        <taxon>Arachnida</taxon>
        <taxon>Araneae</taxon>
        <taxon>Araneomorphae</taxon>
        <taxon>Entelegynae</taxon>
        <taxon>Araneoidea</taxon>
        <taxon>Araneidae</taxon>
        <taxon>Caerostris</taxon>
    </lineage>
</organism>
<accession>A0AAV4V4D0</accession>
<dbReference type="Proteomes" id="UP001054945">
    <property type="component" value="Unassembled WGS sequence"/>
</dbReference>